<evidence type="ECO:0000259" key="4">
    <source>
        <dbReference type="Pfam" id="PF14389"/>
    </source>
</evidence>
<dbReference type="InterPro" id="IPR026960">
    <property type="entry name" value="RVT-Znf"/>
</dbReference>
<feature type="domain" description="DUF547" evidence="2">
    <location>
        <begin position="647"/>
        <end position="712"/>
    </location>
</feature>
<keyword evidence="5" id="KW-1185">Reference proteome</keyword>
<dbReference type="Pfam" id="PF14389">
    <property type="entry name" value="Lzipper-MIP1"/>
    <property type="match status" value="1"/>
</dbReference>
<evidence type="ECO:0000259" key="2">
    <source>
        <dbReference type="Pfam" id="PF04784"/>
    </source>
</evidence>
<dbReference type="Pfam" id="PF04784">
    <property type="entry name" value="DUF547"/>
    <property type="match status" value="1"/>
</dbReference>
<accession>A0AB40C044</accession>
<feature type="domain" description="Ternary complex factor MIP1 leucine-zipper" evidence="4">
    <location>
        <begin position="344"/>
        <end position="409"/>
    </location>
</feature>
<evidence type="ECO:0000259" key="3">
    <source>
        <dbReference type="Pfam" id="PF13966"/>
    </source>
</evidence>
<gene>
    <name evidence="6" type="primary">LOC120269045</name>
</gene>
<organism evidence="5 6">
    <name type="scientific">Dioscorea cayennensis subsp. rotundata</name>
    <name type="common">White Guinea yam</name>
    <name type="synonym">Dioscorea rotundata</name>
    <dbReference type="NCBI Taxonomy" id="55577"/>
    <lineage>
        <taxon>Eukaryota</taxon>
        <taxon>Viridiplantae</taxon>
        <taxon>Streptophyta</taxon>
        <taxon>Embryophyta</taxon>
        <taxon>Tracheophyta</taxon>
        <taxon>Spermatophyta</taxon>
        <taxon>Magnoliopsida</taxon>
        <taxon>Liliopsida</taxon>
        <taxon>Dioscoreales</taxon>
        <taxon>Dioscoreaceae</taxon>
        <taxon>Dioscorea</taxon>
    </lineage>
</organism>
<evidence type="ECO:0000256" key="1">
    <source>
        <dbReference type="SAM" id="MobiDB-lite"/>
    </source>
</evidence>
<feature type="compositionally biased region" description="Basic and acidic residues" evidence="1">
    <location>
        <begin position="327"/>
        <end position="339"/>
    </location>
</feature>
<dbReference type="GeneID" id="120269045"/>
<name>A0AB40C044_DIOCR</name>
<feature type="domain" description="Reverse transcriptase zinc-binding" evidence="3">
    <location>
        <begin position="88"/>
        <end position="155"/>
    </location>
</feature>
<evidence type="ECO:0000313" key="6">
    <source>
        <dbReference type="RefSeq" id="XP_039132267.1"/>
    </source>
</evidence>
<dbReference type="PANTHER" id="PTHR23054">
    <property type="entry name" value="TERNARY COMPLEX FACTOR MIP1, LEUCINE-ZIPPER-RELATED"/>
    <property type="match status" value="1"/>
</dbReference>
<dbReference type="Pfam" id="PF13966">
    <property type="entry name" value="zf-RVT"/>
    <property type="match status" value="1"/>
</dbReference>
<sequence length="731" mass="82306">MAFKPTYLNMNANLELLSISDLLIDNAWNMNLLHDMFGDFLNFDYLTPDKSSHCDGNWWVWYPKSKNHRLTFMVYTHFNGAVNNIDPWVGWRFLWRLKIASRPKHFFWLLLHNGIKTYDYLLIESGPQSLCDFCDLDFELAEHLFDSCPKAQTTWFLISNFIGKQIHFHDGFSNGNWLCPSNPDLNIFDQSIIVATAWLLWKARCNLIFQFEVPDFNSIAIRAINHVREYSHSYPSQSAIFTTPSDWLSAASSLALLDCLPPHSNAAAGVSSSDLLFASSLGTLDLSLPSVSLTRKLYSESNAQRPAREGLDLASSSDGSATCSGFEDGRNSDDRKGKDGNMCRYRCQLEQEVQKLQMQLQQEFDLHVVLADAVGKETLPMVNSPSNLPNKAQELLANIAALEFTVSNLIILPVVSPKPQVWPSWLYMEEHLSSLQHSKFNESQMLQSTESDICAACRHPQEITTNSDCNLPVPCGVETGRNMMDVPPQQTGLTELKQSFLTNLWQNPNRLSEEMVRCMRNVFLCLSKSSSPIPFMATSAPECIPSPYSPIANLPTSLVSSSDSSEMASSVCSPGFKMNEIRETWTPQKTFDPYQVSGKMSWKNAGSYSLAAEVSWMCVGKTQLEYAAEALKGFRFLVEQLAKVNPSCMSANERLAFWINLYNTLIMHAYLAYGVPKSDMKLFSLMQKVSYTIGGCSFSAAEIEFVILKMKPPAYRPQIALILALHKFKNI</sequence>
<dbReference type="RefSeq" id="XP_039132267.1">
    <property type="nucleotide sequence ID" value="XM_039276333.1"/>
</dbReference>
<dbReference type="InterPro" id="IPR006869">
    <property type="entry name" value="DUF547"/>
</dbReference>
<dbReference type="InterPro" id="IPR025757">
    <property type="entry name" value="MIP1_Leuzipper"/>
</dbReference>
<protein>
    <submittedName>
        <fullName evidence="6">LOW QUALITY PROTEIN: uncharacterized protein LOC120269045</fullName>
    </submittedName>
</protein>
<dbReference type="Proteomes" id="UP001515500">
    <property type="component" value="Chromosome 9"/>
</dbReference>
<dbReference type="AlphaFoldDB" id="A0AB40C044"/>
<evidence type="ECO:0000313" key="5">
    <source>
        <dbReference type="Proteomes" id="UP001515500"/>
    </source>
</evidence>
<reference evidence="6" key="1">
    <citation type="submission" date="2025-08" db="UniProtKB">
        <authorList>
            <consortium name="RefSeq"/>
        </authorList>
    </citation>
    <scope>IDENTIFICATION</scope>
</reference>
<proteinExistence type="predicted"/>
<feature type="compositionally biased region" description="Polar residues" evidence="1">
    <location>
        <begin position="314"/>
        <end position="323"/>
    </location>
</feature>
<feature type="region of interest" description="Disordered" evidence="1">
    <location>
        <begin position="308"/>
        <end position="339"/>
    </location>
</feature>
<dbReference type="PANTHER" id="PTHR23054:SF61">
    <property type="entry name" value="OS02G0153000 PROTEIN"/>
    <property type="match status" value="1"/>
</dbReference>